<dbReference type="SUPFAM" id="SSF54292">
    <property type="entry name" value="2Fe-2S ferredoxin-like"/>
    <property type="match status" value="1"/>
</dbReference>
<proteinExistence type="predicted"/>
<dbReference type="InterPro" id="IPR006058">
    <property type="entry name" value="2Fe2S_fd_BS"/>
</dbReference>
<dbReference type="Gene3D" id="2.40.30.10">
    <property type="entry name" value="Translation factors"/>
    <property type="match status" value="1"/>
</dbReference>
<evidence type="ECO:0000256" key="2">
    <source>
        <dbReference type="SAM" id="MobiDB-lite"/>
    </source>
</evidence>
<dbReference type="Proteomes" id="UP001275440">
    <property type="component" value="Unassembled WGS sequence"/>
</dbReference>
<evidence type="ECO:0000259" key="3">
    <source>
        <dbReference type="PROSITE" id="PS51085"/>
    </source>
</evidence>
<sequence length="296" mass="31714">MSSSLAPLSDPAVVGHYRVTVEPSGDSFVVRPGENILAAGRRAGVWLPFECGWGSCGTCKATLVSGEVELLFPEAPAIDPRDERRRRKLTCQTTATTDVTLKVTRLGPFEERPTTDRVAQLVDKRELGPGICSFTFALDAPADFRPGQYAILELGPDLRRCYSMAGGPGDEITFVAKHYEGRPGSTALHALEVGASVPIAVPFGDMWLRDDDSPRDPDRGRYRRGSGAVTGPAHGRAAPYASGHGSVRRQHARGTGLPGRARSRGRATARRGARAGGRAGRWHLGGSSRLRDHPVG</sequence>
<evidence type="ECO:0000259" key="4">
    <source>
        <dbReference type="PROSITE" id="PS51384"/>
    </source>
</evidence>
<dbReference type="InterPro" id="IPR001041">
    <property type="entry name" value="2Fe-2S_ferredoxin-type"/>
</dbReference>
<feature type="domain" description="FAD-binding FR-type" evidence="4">
    <location>
        <begin position="114"/>
        <end position="209"/>
    </location>
</feature>
<feature type="compositionally biased region" description="Basic and acidic residues" evidence="2">
    <location>
        <begin position="208"/>
        <end position="220"/>
    </location>
</feature>
<dbReference type="PROSITE" id="PS51384">
    <property type="entry name" value="FAD_FR"/>
    <property type="match status" value="1"/>
</dbReference>
<evidence type="ECO:0000313" key="5">
    <source>
        <dbReference type="EMBL" id="MDV2477545.1"/>
    </source>
</evidence>
<dbReference type="Pfam" id="PF00111">
    <property type="entry name" value="Fer2"/>
    <property type="match status" value="1"/>
</dbReference>
<comment type="caution">
    <text evidence="5">The sequence shown here is derived from an EMBL/GenBank/DDBJ whole genome shotgun (WGS) entry which is preliminary data.</text>
</comment>
<keyword evidence="6" id="KW-1185">Reference proteome</keyword>
<dbReference type="PROSITE" id="PS00197">
    <property type="entry name" value="2FE2S_FER_1"/>
    <property type="match status" value="1"/>
</dbReference>
<feature type="compositionally biased region" description="Basic residues" evidence="2">
    <location>
        <begin position="261"/>
        <end position="273"/>
    </location>
</feature>
<name>A0ABU3WU79_9NOCA</name>
<reference evidence="5 6" key="1">
    <citation type="submission" date="2019-10" db="EMBL/GenBank/DDBJ databases">
        <title>Draft Genome Assembly of Rhodococcus zopfii DSM44189.</title>
        <authorList>
            <person name="Sutton J.M."/>
            <person name="Akob D.M."/>
            <person name="Bushman T.J."/>
        </authorList>
    </citation>
    <scope>NUCLEOTIDE SEQUENCE [LARGE SCALE GENOMIC DNA]</scope>
    <source>
        <strain evidence="5 6">DSM 44189</strain>
    </source>
</reference>
<evidence type="ECO:0000256" key="1">
    <source>
        <dbReference type="ARBA" id="ARBA00001974"/>
    </source>
</evidence>
<evidence type="ECO:0000313" key="6">
    <source>
        <dbReference type="Proteomes" id="UP001275440"/>
    </source>
</evidence>
<dbReference type="InterPro" id="IPR017938">
    <property type="entry name" value="Riboflavin_synthase-like_b-brl"/>
</dbReference>
<dbReference type="InterPro" id="IPR012675">
    <property type="entry name" value="Beta-grasp_dom_sf"/>
</dbReference>
<dbReference type="PANTHER" id="PTHR47354:SF5">
    <property type="entry name" value="PROTEIN RFBI"/>
    <property type="match status" value="1"/>
</dbReference>
<dbReference type="CDD" id="cd00207">
    <property type="entry name" value="fer2"/>
    <property type="match status" value="1"/>
</dbReference>
<feature type="domain" description="2Fe-2S ferredoxin-type" evidence="3">
    <location>
        <begin position="17"/>
        <end position="107"/>
    </location>
</feature>
<dbReference type="EMBL" id="WBMO01000005">
    <property type="protein sequence ID" value="MDV2477545.1"/>
    <property type="molecule type" value="Genomic_DNA"/>
</dbReference>
<comment type="cofactor">
    <cofactor evidence="1">
        <name>FAD</name>
        <dbReference type="ChEBI" id="CHEBI:57692"/>
    </cofactor>
</comment>
<dbReference type="InterPro" id="IPR050415">
    <property type="entry name" value="MRET"/>
</dbReference>
<protein>
    <submittedName>
        <fullName evidence="5">2Fe-2S iron-sulfur cluster binding domain-containing protein</fullName>
    </submittedName>
</protein>
<gene>
    <name evidence="5" type="ORF">F8M49_23085</name>
</gene>
<accession>A0ABU3WU79</accession>
<dbReference type="PANTHER" id="PTHR47354">
    <property type="entry name" value="NADH OXIDOREDUCTASE HCR"/>
    <property type="match status" value="1"/>
</dbReference>
<dbReference type="InterPro" id="IPR017927">
    <property type="entry name" value="FAD-bd_FR_type"/>
</dbReference>
<dbReference type="PROSITE" id="PS51085">
    <property type="entry name" value="2FE2S_FER_2"/>
    <property type="match status" value="1"/>
</dbReference>
<dbReference type="InterPro" id="IPR036010">
    <property type="entry name" value="2Fe-2S_ferredoxin-like_sf"/>
</dbReference>
<dbReference type="SUPFAM" id="SSF63380">
    <property type="entry name" value="Riboflavin synthase domain-like"/>
    <property type="match status" value="1"/>
</dbReference>
<dbReference type="Gene3D" id="3.10.20.30">
    <property type="match status" value="1"/>
</dbReference>
<organism evidence="5 6">
    <name type="scientific">Rhodococcus zopfii</name>
    <dbReference type="NCBI Taxonomy" id="43772"/>
    <lineage>
        <taxon>Bacteria</taxon>
        <taxon>Bacillati</taxon>
        <taxon>Actinomycetota</taxon>
        <taxon>Actinomycetes</taxon>
        <taxon>Mycobacteriales</taxon>
        <taxon>Nocardiaceae</taxon>
        <taxon>Rhodococcus</taxon>
    </lineage>
</organism>
<feature type="region of interest" description="Disordered" evidence="2">
    <location>
        <begin position="208"/>
        <end position="296"/>
    </location>
</feature>